<proteinExistence type="predicted"/>
<dbReference type="PANTHER" id="PTHR31001:SF40">
    <property type="entry name" value="ZN(II)2CYS6 TRANSCRIPTION FACTOR (EUROFUNG)"/>
    <property type="match status" value="1"/>
</dbReference>
<dbReference type="GeneID" id="37228820"/>
<evidence type="ECO:0000256" key="2">
    <source>
        <dbReference type="ARBA" id="ARBA00023015"/>
    </source>
</evidence>
<evidence type="ECO:0000256" key="1">
    <source>
        <dbReference type="ARBA" id="ARBA00004123"/>
    </source>
</evidence>
<dbReference type="InterPro" id="IPR050613">
    <property type="entry name" value="Sec_Metabolite_Reg"/>
</dbReference>
<dbReference type="EMBL" id="KZ824453">
    <property type="protein sequence ID" value="RAK98555.1"/>
    <property type="molecule type" value="Genomic_DNA"/>
</dbReference>
<gene>
    <name evidence="6" type="ORF">BO80DRAFT_495552</name>
</gene>
<keyword evidence="3" id="KW-0804">Transcription</keyword>
<dbReference type="PANTHER" id="PTHR31001">
    <property type="entry name" value="UNCHARACTERIZED TRANSCRIPTIONAL REGULATORY PROTEIN"/>
    <property type="match status" value="1"/>
</dbReference>
<name>A0A395GSQ1_9EURO</name>
<dbReference type="RefSeq" id="XP_025572883.1">
    <property type="nucleotide sequence ID" value="XM_025723955.1"/>
</dbReference>
<dbReference type="CDD" id="cd12148">
    <property type="entry name" value="fungal_TF_MHR"/>
    <property type="match status" value="1"/>
</dbReference>
<organism evidence="6 7">
    <name type="scientific">Aspergillus ibericus CBS 121593</name>
    <dbReference type="NCBI Taxonomy" id="1448316"/>
    <lineage>
        <taxon>Eukaryota</taxon>
        <taxon>Fungi</taxon>
        <taxon>Dikarya</taxon>
        <taxon>Ascomycota</taxon>
        <taxon>Pezizomycotina</taxon>
        <taxon>Eurotiomycetes</taxon>
        <taxon>Eurotiomycetidae</taxon>
        <taxon>Eurotiales</taxon>
        <taxon>Aspergillaceae</taxon>
        <taxon>Aspergillus</taxon>
        <taxon>Aspergillus subgen. Circumdati</taxon>
    </lineage>
</organism>
<protein>
    <recommendedName>
        <fullName evidence="8">Transcription factor domain-containing protein</fullName>
    </recommendedName>
</protein>
<keyword evidence="7" id="KW-1185">Reference proteome</keyword>
<dbReference type="AlphaFoldDB" id="A0A395GSQ1"/>
<dbReference type="STRING" id="1448316.A0A395GSQ1"/>
<evidence type="ECO:0000256" key="4">
    <source>
        <dbReference type="ARBA" id="ARBA00023242"/>
    </source>
</evidence>
<dbReference type="GO" id="GO:0005634">
    <property type="term" value="C:nucleus"/>
    <property type="evidence" value="ECO:0007669"/>
    <property type="project" value="UniProtKB-SubCell"/>
</dbReference>
<keyword evidence="4" id="KW-0539">Nucleus</keyword>
<accession>A0A395GSQ1</accession>
<keyword evidence="2" id="KW-0805">Transcription regulation</keyword>
<reference evidence="6 7" key="1">
    <citation type="submission" date="2018-02" db="EMBL/GenBank/DDBJ databases">
        <title>The genomes of Aspergillus section Nigri reveals drivers in fungal speciation.</title>
        <authorList>
            <consortium name="DOE Joint Genome Institute"/>
            <person name="Vesth T.C."/>
            <person name="Nybo J."/>
            <person name="Theobald S."/>
            <person name="Brandl J."/>
            <person name="Frisvad J.C."/>
            <person name="Nielsen K.F."/>
            <person name="Lyhne E.K."/>
            <person name="Kogle M.E."/>
            <person name="Kuo A."/>
            <person name="Riley R."/>
            <person name="Clum A."/>
            <person name="Nolan M."/>
            <person name="Lipzen A."/>
            <person name="Salamov A."/>
            <person name="Henrissat B."/>
            <person name="Wiebenga A."/>
            <person name="De vries R.P."/>
            <person name="Grigoriev I.V."/>
            <person name="Mortensen U.H."/>
            <person name="Andersen M.R."/>
            <person name="Baker S.E."/>
        </authorList>
    </citation>
    <scope>NUCLEOTIDE SEQUENCE [LARGE SCALE GENOMIC DNA]</scope>
    <source>
        <strain evidence="6 7">CBS 121593</strain>
    </source>
</reference>
<evidence type="ECO:0000313" key="6">
    <source>
        <dbReference type="EMBL" id="RAK98555.1"/>
    </source>
</evidence>
<comment type="subcellular location">
    <subcellularLocation>
        <location evidence="1">Nucleus</location>
    </subcellularLocation>
</comment>
<sequence length="555" mass="61541">MPPFLITSPKIAPQPPGAQDASDIGVASLPGPPITDDAALRQGANALRLLLNEYQVTVLRDLVLFWLAKGDNLALAEPFVEACTESVVPFFAAVSQDEDWHVGCARLLLQNSSQPLRFNADTSGPVWVSQFVGTNLRWEALGIFFLAVSRATLDVAAFPQLYLTREANRTLRTLCGTLSDHALEIVLSLDCLNDLQLVLQYENLIMHSLVDGDHSYHSWRKIGDVISSIFHLGYHDDIDAKPDAPDFLTQLRKTAFARIYSTDKNLASFLGRPPRMTKRFSTLQIPSSFPDPQGDSTAWDPNAKASYRAETRWSALCASLKEEISELARDKSNEIPAERIGAIKDQAEAHWQALPPQFQIEGSLATHDQLSSFERDFLISTRLNHLHVLFLLQPLALTTPSEPDSSIHDKQLINSGTGLLWKIVHYGLPAAGMLLLAMLKQRHAPMPTGLSRAKVLQELSVFVVEIQKGMIVKRGDPIYVLLSQATHTIQRVLESFHLGRTEAGWEAGDANTHLADDWGVTLGPDVWDFETGFWDSLVDHPSPATLEPHFTRSQT</sequence>
<evidence type="ECO:0000256" key="3">
    <source>
        <dbReference type="ARBA" id="ARBA00023163"/>
    </source>
</evidence>
<evidence type="ECO:0000256" key="5">
    <source>
        <dbReference type="SAM" id="MobiDB-lite"/>
    </source>
</evidence>
<feature type="region of interest" description="Disordered" evidence="5">
    <location>
        <begin position="1"/>
        <end position="24"/>
    </location>
</feature>
<evidence type="ECO:0000313" key="7">
    <source>
        <dbReference type="Proteomes" id="UP000249402"/>
    </source>
</evidence>
<dbReference type="VEuPathDB" id="FungiDB:BO80DRAFT_495552"/>
<dbReference type="OrthoDB" id="4898680at2759"/>
<dbReference type="Proteomes" id="UP000249402">
    <property type="component" value="Unassembled WGS sequence"/>
</dbReference>
<evidence type="ECO:0008006" key="8">
    <source>
        <dbReference type="Google" id="ProtNLM"/>
    </source>
</evidence>